<evidence type="ECO:0000259" key="8">
    <source>
        <dbReference type="SMART" id="SM00984"/>
    </source>
</evidence>
<dbReference type="PANTHER" id="PTHR43750">
    <property type="entry name" value="UDP-GLUCOSE 6-DEHYDROGENASE TUAD"/>
    <property type="match status" value="1"/>
</dbReference>
<dbReference type="EC" id="1.1.1.22" evidence="3 7"/>
<dbReference type="InterPro" id="IPR036291">
    <property type="entry name" value="NAD(P)-bd_dom_sf"/>
</dbReference>
<protein>
    <recommendedName>
        <fullName evidence="3 7">UDP-glucose 6-dehydrogenase</fullName>
        <ecNumber evidence="3 7">1.1.1.22</ecNumber>
    </recommendedName>
</protein>
<keyword evidence="5 7" id="KW-0520">NAD</keyword>
<dbReference type="Pfam" id="PF03720">
    <property type="entry name" value="UDPG_MGDP_dh_C"/>
    <property type="match status" value="1"/>
</dbReference>
<dbReference type="SUPFAM" id="SSF51735">
    <property type="entry name" value="NAD(P)-binding Rossmann-fold domains"/>
    <property type="match status" value="1"/>
</dbReference>
<evidence type="ECO:0000313" key="9">
    <source>
        <dbReference type="EMBL" id="MFC0525300.1"/>
    </source>
</evidence>
<dbReference type="RefSeq" id="WP_377350402.1">
    <property type="nucleotide sequence ID" value="NZ_JBHLTP010000013.1"/>
</dbReference>
<dbReference type="Gene3D" id="3.40.50.720">
    <property type="entry name" value="NAD(P)-binding Rossmann-like Domain"/>
    <property type="match status" value="2"/>
</dbReference>
<comment type="catalytic activity">
    <reaction evidence="6 7">
        <text>UDP-alpha-D-glucose + 2 NAD(+) + H2O = UDP-alpha-D-glucuronate + 2 NADH + 3 H(+)</text>
        <dbReference type="Rhea" id="RHEA:23596"/>
        <dbReference type="ChEBI" id="CHEBI:15377"/>
        <dbReference type="ChEBI" id="CHEBI:15378"/>
        <dbReference type="ChEBI" id="CHEBI:57540"/>
        <dbReference type="ChEBI" id="CHEBI:57945"/>
        <dbReference type="ChEBI" id="CHEBI:58052"/>
        <dbReference type="ChEBI" id="CHEBI:58885"/>
        <dbReference type="EC" id="1.1.1.22"/>
    </reaction>
</comment>
<evidence type="ECO:0000256" key="1">
    <source>
        <dbReference type="ARBA" id="ARBA00004701"/>
    </source>
</evidence>
<dbReference type="Pfam" id="PF03721">
    <property type="entry name" value="UDPG_MGDP_dh_N"/>
    <property type="match status" value="1"/>
</dbReference>
<evidence type="ECO:0000256" key="2">
    <source>
        <dbReference type="ARBA" id="ARBA00006601"/>
    </source>
</evidence>
<evidence type="ECO:0000256" key="4">
    <source>
        <dbReference type="ARBA" id="ARBA00023002"/>
    </source>
</evidence>
<proteinExistence type="inferred from homology"/>
<feature type="domain" description="UDP-glucose/GDP-mannose dehydrogenase C-terminal" evidence="8">
    <location>
        <begin position="313"/>
        <end position="415"/>
    </location>
</feature>
<evidence type="ECO:0000256" key="6">
    <source>
        <dbReference type="ARBA" id="ARBA00047473"/>
    </source>
</evidence>
<dbReference type="Proteomes" id="UP001589836">
    <property type="component" value="Unassembled WGS sequence"/>
</dbReference>
<dbReference type="SUPFAM" id="SSF48179">
    <property type="entry name" value="6-phosphogluconate dehydrogenase C-terminal domain-like"/>
    <property type="match status" value="1"/>
</dbReference>
<evidence type="ECO:0000313" key="10">
    <source>
        <dbReference type="Proteomes" id="UP001589836"/>
    </source>
</evidence>
<sequence length="436" mass="48134">MKISVIGTGYVGLVTGVCLTEVGHEVTCIDIDEKKVKSMREGISPIYEPGLDEMMKANIERQRLFFTSSYEEGMEGKEVVFIAVGTPQSKDGSADLTYLNKACKSIAQNMKRDLIVVTKSTVPVGTNEHVEQEITKHITNGFKVKVASNPEFLREGSAIYDTFNGDRIVIGAEEEAVLDKVRSIYESFNLPIVSTDLRSAEMIKYASNAFLATKISFINELGNLCEKLGANIENVSAGMGMDQRIGNKFLQAGVGYGGSCFPKDTNALLSIGKSYGHDMPIIQSVIDTNEKQQRIIVDKIKEYSPDLLNKKVAVLGLAFKPNTDDMRDAPSIKVVRELVDAGAEVHAYDPIASENARIFLPGSTVYNSSVDEAIEDADFAVIMTDWKEIKEYELQKFTKLLKNPVLFDGRNCYNLQEVAQYGLSYYSIGRPTVGMN</sequence>
<dbReference type="SMART" id="SM00984">
    <property type="entry name" value="UDPG_MGDP_dh_C"/>
    <property type="match status" value="1"/>
</dbReference>
<dbReference type="PANTHER" id="PTHR43750:SF4">
    <property type="entry name" value="UDP-GLUCOSE 6-DEHYDROGENASE YWQF"/>
    <property type="match status" value="1"/>
</dbReference>
<dbReference type="SUPFAM" id="SSF52413">
    <property type="entry name" value="UDP-glucose/GDP-mannose dehydrogenase C-terminal domain"/>
    <property type="match status" value="1"/>
</dbReference>
<dbReference type="InterPro" id="IPR036220">
    <property type="entry name" value="UDP-Glc/GDP-Man_DH_C_sf"/>
</dbReference>
<evidence type="ECO:0000256" key="5">
    <source>
        <dbReference type="ARBA" id="ARBA00023027"/>
    </source>
</evidence>
<reference evidence="9 10" key="1">
    <citation type="submission" date="2024-09" db="EMBL/GenBank/DDBJ databases">
        <authorList>
            <person name="Sun Q."/>
            <person name="Mori K."/>
        </authorList>
    </citation>
    <scope>NUCLEOTIDE SEQUENCE [LARGE SCALE GENOMIC DNA]</scope>
    <source>
        <strain evidence="9 10">NCAIM B.02529</strain>
    </source>
</reference>
<comment type="pathway">
    <text evidence="1">Nucleotide-sugar biosynthesis; UDP-alpha-D-glucuronate biosynthesis; UDP-alpha-D-glucuronate from UDP-alpha-D-glucose: step 1/1.</text>
</comment>
<organism evidence="9 10">
    <name type="scientific">Pontibacillus salicampi</name>
    <dbReference type="NCBI Taxonomy" id="1449801"/>
    <lineage>
        <taxon>Bacteria</taxon>
        <taxon>Bacillati</taxon>
        <taxon>Bacillota</taxon>
        <taxon>Bacilli</taxon>
        <taxon>Bacillales</taxon>
        <taxon>Bacillaceae</taxon>
        <taxon>Pontibacillus</taxon>
    </lineage>
</organism>
<dbReference type="GO" id="GO:0016491">
    <property type="term" value="F:oxidoreductase activity"/>
    <property type="evidence" value="ECO:0007669"/>
    <property type="project" value="UniProtKB-KW"/>
</dbReference>
<dbReference type="InterPro" id="IPR017476">
    <property type="entry name" value="UDP-Glc/GDP-Man"/>
</dbReference>
<name>A0ABV6LSB2_9BACI</name>
<dbReference type="Gene3D" id="1.20.5.100">
    <property type="entry name" value="Cytochrome c1, transmembrane anchor, C-terminal"/>
    <property type="match status" value="1"/>
</dbReference>
<keyword evidence="4 7" id="KW-0560">Oxidoreductase</keyword>
<dbReference type="InterPro" id="IPR028357">
    <property type="entry name" value="UDPglc_DH_bac"/>
</dbReference>
<dbReference type="NCBIfam" id="TIGR03026">
    <property type="entry name" value="NDP-sugDHase"/>
    <property type="match status" value="1"/>
</dbReference>
<dbReference type="InterPro" id="IPR001732">
    <property type="entry name" value="UDP-Glc/GDP-Man_DH_N"/>
</dbReference>
<comment type="similarity">
    <text evidence="2 7">Belongs to the UDP-glucose/GDP-mannose dehydrogenase family.</text>
</comment>
<keyword evidence="10" id="KW-1185">Reference proteome</keyword>
<dbReference type="Pfam" id="PF00984">
    <property type="entry name" value="UDPG_MGDP_dh"/>
    <property type="match status" value="1"/>
</dbReference>
<dbReference type="PIRSF" id="PIRSF500134">
    <property type="entry name" value="UDPglc_DH_bac"/>
    <property type="match status" value="1"/>
</dbReference>
<dbReference type="InterPro" id="IPR014026">
    <property type="entry name" value="UDP-Glc/GDP-Man_DH_dimer"/>
</dbReference>
<dbReference type="InterPro" id="IPR014027">
    <property type="entry name" value="UDP-Glc/GDP-Man_DH_C"/>
</dbReference>
<accession>A0ABV6LSB2</accession>
<evidence type="ECO:0000256" key="7">
    <source>
        <dbReference type="PIRNR" id="PIRNR000124"/>
    </source>
</evidence>
<dbReference type="PIRSF" id="PIRSF000124">
    <property type="entry name" value="UDPglc_GDPman_dh"/>
    <property type="match status" value="1"/>
</dbReference>
<gene>
    <name evidence="9" type="ORF">ACFFGV_17090</name>
</gene>
<comment type="caution">
    <text evidence="9">The sequence shown here is derived from an EMBL/GenBank/DDBJ whole genome shotgun (WGS) entry which is preliminary data.</text>
</comment>
<dbReference type="InterPro" id="IPR008927">
    <property type="entry name" value="6-PGluconate_DH-like_C_sf"/>
</dbReference>
<dbReference type="EMBL" id="JBHLTP010000013">
    <property type="protein sequence ID" value="MFC0525300.1"/>
    <property type="molecule type" value="Genomic_DNA"/>
</dbReference>
<evidence type="ECO:0000256" key="3">
    <source>
        <dbReference type="ARBA" id="ARBA00012954"/>
    </source>
</evidence>